<keyword evidence="4" id="KW-1185">Reference proteome</keyword>
<dbReference type="InterPro" id="IPR015943">
    <property type="entry name" value="WD40/YVTN_repeat-like_dom_sf"/>
</dbReference>
<proteinExistence type="predicted"/>
<reference evidence="3 4" key="1">
    <citation type="submission" date="2019-02" db="EMBL/GenBank/DDBJ databases">
        <title>Deep-cultivation of Planctomycetes and their phenomic and genomic characterization uncovers novel biology.</title>
        <authorList>
            <person name="Wiegand S."/>
            <person name="Jogler M."/>
            <person name="Boedeker C."/>
            <person name="Pinto D."/>
            <person name="Vollmers J."/>
            <person name="Rivas-Marin E."/>
            <person name="Kohn T."/>
            <person name="Peeters S.H."/>
            <person name="Heuer A."/>
            <person name="Rast P."/>
            <person name="Oberbeckmann S."/>
            <person name="Bunk B."/>
            <person name="Jeske O."/>
            <person name="Meyerdierks A."/>
            <person name="Storesund J.E."/>
            <person name="Kallscheuer N."/>
            <person name="Luecker S."/>
            <person name="Lage O.M."/>
            <person name="Pohl T."/>
            <person name="Merkel B.J."/>
            <person name="Hornburger P."/>
            <person name="Mueller R.-W."/>
            <person name="Bruemmer F."/>
            <person name="Labrenz M."/>
            <person name="Spormann A.M."/>
            <person name="Op Den Camp H."/>
            <person name="Overmann J."/>
            <person name="Amann R."/>
            <person name="Jetten M.S.M."/>
            <person name="Mascher T."/>
            <person name="Medema M.H."/>
            <person name="Devos D.P."/>
            <person name="Kaster A.-K."/>
            <person name="Ovreas L."/>
            <person name="Rohde M."/>
            <person name="Galperin M.Y."/>
            <person name="Jogler C."/>
        </authorList>
    </citation>
    <scope>NUCLEOTIDE SEQUENCE [LARGE SCALE GENOMIC DNA]</scope>
    <source>
        <strain evidence="3 4">Poly41</strain>
    </source>
</reference>
<feature type="region of interest" description="Disordered" evidence="1">
    <location>
        <begin position="57"/>
        <end position="83"/>
    </location>
</feature>
<evidence type="ECO:0000259" key="2">
    <source>
        <dbReference type="Pfam" id="PF13360"/>
    </source>
</evidence>
<dbReference type="InterPro" id="IPR018391">
    <property type="entry name" value="PQQ_b-propeller_rpt"/>
</dbReference>
<dbReference type="PANTHER" id="PTHR34512">
    <property type="entry name" value="CELL SURFACE PROTEIN"/>
    <property type="match status" value="1"/>
</dbReference>
<feature type="domain" description="Pyrrolo-quinoline quinone repeat" evidence="2">
    <location>
        <begin position="260"/>
        <end position="345"/>
    </location>
</feature>
<dbReference type="InterPro" id="IPR002372">
    <property type="entry name" value="PQQ_rpt_dom"/>
</dbReference>
<dbReference type="Pfam" id="PF13360">
    <property type="entry name" value="PQQ_2"/>
    <property type="match status" value="3"/>
</dbReference>
<dbReference type="OrthoDB" id="256225at2"/>
<dbReference type="PANTHER" id="PTHR34512:SF30">
    <property type="entry name" value="OUTER MEMBRANE PROTEIN ASSEMBLY FACTOR BAMB"/>
    <property type="match status" value="1"/>
</dbReference>
<dbReference type="SUPFAM" id="SSF50998">
    <property type="entry name" value="Quinoprotein alcohol dehydrogenase-like"/>
    <property type="match status" value="2"/>
</dbReference>
<sequence length="412" mass="44302">MNRFALNRDPVKPAAFCQRPGSKFAIKCLAFNASWGCSLLLSVLLFDHTLVPSTAVAAEESETPSPQADWALPRFDPQSTGATPQNVASNLAVKWEFQADEAIEATPIVVGKLVFVADVMGKLYAIDRKTGQQAWSHDFETGFLAAPAVAGSRLVIGDVDGNVYAIDSESGKVLWQQTTEGEISGSAAFFEENVLVTSQDGNLYCFRAADGSPQWTYQTDDQVRCSPTIAGNRTFLGGCDGQLHVVDLRSGQSAGDPVSLGGPTGSTPAVAGEMAFLPIMDGAVLALNWKLGTELWRYVDEDRPQEYRGSAAIGGETLVVASQNKQVDAISVKTGQRKWRYTLKRRADASPVLSADDVWIASTDGRLIRLSLETGKERWSYEIRGAFIAPPAIAGGELFIADDNGVVRCFGP</sequence>
<dbReference type="EMBL" id="SJPV01000005">
    <property type="protein sequence ID" value="TWU37262.1"/>
    <property type="molecule type" value="Genomic_DNA"/>
</dbReference>
<evidence type="ECO:0000313" key="3">
    <source>
        <dbReference type="EMBL" id="TWU37262.1"/>
    </source>
</evidence>
<dbReference type="Gene3D" id="2.130.10.10">
    <property type="entry name" value="YVTN repeat-like/Quinoprotein amine dehydrogenase"/>
    <property type="match status" value="2"/>
</dbReference>
<organism evidence="3 4">
    <name type="scientific">Novipirellula artificiosorum</name>
    <dbReference type="NCBI Taxonomy" id="2528016"/>
    <lineage>
        <taxon>Bacteria</taxon>
        <taxon>Pseudomonadati</taxon>
        <taxon>Planctomycetota</taxon>
        <taxon>Planctomycetia</taxon>
        <taxon>Pirellulales</taxon>
        <taxon>Pirellulaceae</taxon>
        <taxon>Novipirellula</taxon>
    </lineage>
</organism>
<evidence type="ECO:0000313" key="4">
    <source>
        <dbReference type="Proteomes" id="UP000319143"/>
    </source>
</evidence>
<gene>
    <name evidence="3" type="primary">bamB_4</name>
    <name evidence="3" type="ORF">Poly41_33910</name>
</gene>
<accession>A0A5C6DKY8</accession>
<dbReference type="InterPro" id="IPR011047">
    <property type="entry name" value="Quinoprotein_ADH-like_sf"/>
</dbReference>
<feature type="domain" description="Pyrrolo-quinoline quinone repeat" evidence="2">
    <location>
        <begin position="347"/>
        <end position="407"/>
    </location>
</feature>
<feature type="domain" description="Pyrrolo-quinoline quinone repeat" evidence="2">
    <location>
        <begin position="160"/>
        <end position="252"/>
    </location>
</feature>
<name>A0A5C6DKY8_9BACT</name>
<evidence type="ECO:0000256" key="1">
    <source>
        <dbReference type="SAM" id="MobiDB-lite"/>
    </source>
</evidence>
<dbReference type="Proteomes" id="UP000319143">
    <property type="component" value="Unassembled WGS sequence"/>
</dbReference>
<comment type="caution">
    <text evidence="3">The sequence shown here is derived from an EMBL/GenBank/DDBJ whole genome shotgun (WGS) entry which is preliminary data.</text>
</comment>
<protein>
    <submittedName>
        <fullName evidence="3">Outer membrane protein assembly factor BamB</fullName>
    </submittedName>
</protein>
<dbReference type="SMART" id="SM00564">
    <property type="entry name" value="PQQ"/>
    <property type="match status" value="6"/>
</dbReference>
<dbReference type="AlphaFoldDB" id="A0A5C6DKY8"/>